<comment type="pathway">
    <text evidence="1 7">Amino-acid biosynthesis; L-proline biosynthesis; L-glutamate 5-semialdehyde from L-glutamate: step 2/2.</text>
</comment>
<reference evidence="10" key="1">
    <citation type="submission" date="2017-02" db="EMBL/GenBank/DDBJ databases">
        <title>Comparative genomics and description of representatives of a novel lineage of planctomycetes thriving in anoxic sediments.</title>
        <authorList>
            <person name="Spring S."/>
            <person name="Bunk B."/>
            <person name="Sproer C."/>
        </authorList>
    </citation>
    <scope>NUCLEOTIDE SEQUENCE [LARGE SCALE GENOMIC DNA]</scope>
    <source>
        <strain evidence="10">ST-NAGAB-D1</strain>
    </source>
</reference>
<keyword evidence="4 7" id="KW-0521">NADP</keyword>
<dbReference type="NCBIfam" id="NF001221">
    <property type="entry name" value="PRK00197.1"/>
    <property type="match status" value="1"/>
</dbReference>
<comment type="function">
    <text evidence="7">Catalyzes the NADPH-dependent reduction of L-glutamate 5-phosphate into L-glutamate 5-semialdehyde and phosphate. The product spontaneously undergoes cyclization to form 1-pyrroline-5-carboxylate.</text>
</comment>
<evidence type="ECO:0000256" key="7">
    <source>
        <dbReference type="HAMAP-Rule" id="MF_00412"/>
    </source>
</evidence>
<organism evidence="9 10">
    <name type="scientific">Anaerohalosphaera lusitana</name>
    <dbReference type="NCBI Taxonomy" id="1936003"/>
    <lineage>
        <taxon>Bacteria</taxon>
        <taxon>Pseudomonadati</taxon>
        <taxon>Planctomycetota</taxon>
        <taxon>Phycisphaerae</taxon>
        <taxon>Sedimentisphaerales</taxon>
        <taxon>Anaerohalosphaeraceae</taxon>
        <taxon>Anaerohalosphaera</taxon>
    </lineage>
</organism>
<feature type="domain" description="Aldehyde dehydrogenase" evidence="8">
    <location>
        <begin position="39"/>
        <end position="279"/>
    </location>
</feature>
<evidence type="ECO:0000256" key="4">
    <source>
        <dbReference type="ARBA" id="ARBA00022857"/>
    </source>
</evidence>
<dbReference type="InterPro" id="IPR016161">
    <property type="entry name" value="Ald_DH/histidinol_DH"/>
</dbReference>
<dbReference type="PANTHER" id="PTHR11063">
    <property type="entry name" value="GLUTAMATE SEMIALDEHYDE DEHYDROGENASE"/>
    <property type="match status" value="1"/>
</dbReference>
<evidence type="ECO:0000256" key="3">
    <source>
        <dbReference type="ARBA" id="ARBA00022650"/>
    </source>
</evidence>
<dbReference type="STRING" id="1936003.STSP2_01422"/>
<dbReference type="Pfam" id="PF00171">
    <property type="entry name" value="Aldedh"/>
    <property type="match status" value="2"/>
</dbReference>
<dbReference type="InterPro" id="IPR016162">
    <property type="entry name" value="Ald_DH_N"/>
</dbReference>
<evidence type="ECO:0000256" key="5">
    <source>
        <dbReference type="ARBA" id="ARBA00023002"/>
    </source>
</evidence>
<evidence type="ECO:0000256" key="6">
    <source>
        <dbReference type="ARBA" id="ARBA00049024"/>
    </source>
</evidence>
<keyword evidence="7" id="KW-0963">Cytoplasm</keyword>
<dbReference type="CDD" id="cd07079">
    <property type="entry name" value="ALDH_F18-19_ProA-GPR"/>
    <property type="match status" value="1"/>
</dbReference>
<dbReference type="NCBIfam" id="TIGR00407">
    <property type="entry name" value="proA"/>
    <property type="match status" value="1"/>
</dbReference>
<dbReference type="FunFam" id="3.40.309.10:FF:000006">
    <property type="entry name" value="Gamma-glutamyl phosphate reductase"/>
    <property type="match status" value="1"/>
</dbReference>
<evidence type="ECO:0000256" key="2">
    <source>
        <dbReference type="ARBA" id="ARBA00022605"/>
    </source>
</evidence>
<dbReference type="RefSeq" id="WP_146661116.1">
    <property type="nucleotide sequence ID" value="NZ_CP019791.1"/>
</dbReference>
<dbReference type="InterPro" id="IPR020593">
    <property type="entry name" value="G-glutamylP_reductase_CS"/>
</dbReference>
<dbReference type="KEGG" id="alus:STSP2_01422"/>
<keyword evidence="10" id="KW-1185">Reference proteome</keyword>
<dbReference type="UniPathway" id="UPA00098">
    <property type="reaction ID" value="UER00360"/>
</dbReference>
<evidence type="ECO:0000256" key="1">
    <source>
        <dbReference type="ARBA" id="ARBA00004985"/>
    </source>
</evidence>
<keyword evidence="2 7" id="KW-0028">Amino-acid biosynthesis</keyword>
<comment type="catalytic activity">
    <reaction evidence="6 7">
        <text>L-glutamate 5-semialdehyde + phosphate + NADP(+) = L-glutamyl 5-phosphate + NADPH + H(+)</text>
        <dbReference type="Rhea" id="RHEA:19541"/>
        <dbReference type="ChEBI" id="CHEBI:15378"/>
        <dbReference type="ChEBI" id="CHEBI:43474"/>
        <dbReference type="ChEBI" id="CHEBI:57783"/>
        <dbReference type="ChEBI" id="CHEBI:58066"/>
        <dbReference type="ChEBI" id="CHEBI:58274"/>
        <dbReference type="ChEBI" id="CHEBI:58349"/>
        <dbReference type="EC" id="1.2.1.41"/>
    </reaction>
</comment>
<keyword evidence="5 7" id="KW-0560">Oxidoreductase</keyword>
<dbReference type="EMBL" id="CP019791">
    <property type="protein sequence ID" value="AQT68265.1"/>
    <property type="molecule type" value="Genomic_DNA"/>
</dbReference>
<dbReference type="Proteomes" id="UP000189674">
    <property type="component" value="Chromosome"/>
</dbReference>
<accession>A0A1U9NKC0</accession>
<dbReference type="GO" id="GO:0004350">
    <property type="term" value="F:glutamate-5-semialdehyde dehydrogenase activity"/>
    <property type="evidence" value="ECO:0007669"/>
    <property type="project" value="UniProtKB-UniRule"/>
</dbReference>
<proteinExistence type="inferred from homology"/>
<dbReference type="InterPro" id="IPR016163">
    <property type="entry name" value="Ald_DH_C"/>
</dbReference>
<dbReference type="PANTHER" id="PTHR11063:SF8">
    <property type="entry name" value="DELTA-1-PYRROLINE-5-CARBOXYLATE SYNTHASE"/>
    <property type="match status" value="1"/>
</dbReference>
<gene>
    <name evidence="7 9" type="primary">proA</name>
    <name evidence="9" type="ORF">STSP2_01422</name>
</gene>
<evidence type="ECO:0000313" key="9">
    <source>
        <dbReference type="EMBL" id="AQT68265.1"/>
    </source>
</evidence>
<keyword evidence="3 7" id="KW-0641">Proline biosynthesis</keyword>
<name>A0A1U9NKC0_9BACT</name>
<dbReference type="HAMAP" id="MF_00412">
    <property type="entry name" value="ProA"/>
    <property type="match status" value="1"/>
</dbReference>
<dbReference type="InterPro" id="IPR012134">
    <property type="entry name" value="Glu-5-SA_DH"/>
</dbReference>
<dbReference type="InterPro" id="IPR000965">
    <property type="entry name" value="GPR_dom"/>
</dbReference>
<dbReference type="Gene3D" id="3.40.605.10">
    <property type="entry name" value="Aldehyde Dehydrogenase, Chain A, domain 1"/>
    <property type="match status" value="1"/>
</dbReference>
<dbReference type="GO" id="GO:0055129">
    <property type="term" value="P:L-proline biosynthetic process"/>
    <property type="evidence" value="ECO:0007669"/>
    <property type="project" value="UniProtKB-UniRule"/>
</dbReference>
<sequence length="426" mass="46211">MSMQDMAKQARLAGIRLAAADSETKNKALQAVIDGLRANTARIIEANTHDMEGAEADGLAKPLLKRLKFDEPKIETVIAGIESLIGLDEPVGKVQSVTELDGGLELSRVACPIGVIGVIFESRPDALVQIGTLCLKSGNACLLKGGSEAAETNRVLADVLIEAGDKAGLPSGWLGLMETRQEVSQMLGLDEYIDLIIPRGSNEFVRHIMDNSRIPVMGHADGICHVYVDEGADIHMAVRIVEDSKCQYPAVCNAAETVLVHSKIADVFLSKMKDTLEARGVDLRGDDRTVELIGCKPASEQDWRTEYLDLVLAVKVVDSLDEAVEHINEYGSGHTDAIVTKEQQSAEKFMQRVDSADVLVNCSTRFADGYRFGLGAEVGISTSKLHARGPVGLDGLMTYKYRLIGNGHIVADYAEGRKKFTHRKLQ</sequence>
<dbReference type="GO" id="GO:0005737">
    <property type="term" value="C:cytoplasm"/>
    <property type="evidence" value="ECO:0007669"/>
    <property type="project" value="UniProtKB-SubCell"/>
</dbReference>
<dbReference type="GO" id="GO:0050661">
    <property type="term" value="F:NADP binding"/>
    <property type="evidence" value="ECO:0007669"/>
    <property type="project" value="InterPro"/>
</dbReference>
<dbReference type="SUPFAM" id="SSF53720">
    <property type="entry name" value="ALDH-like"/>
    <property type="match status" value="1"/>
</dbReference>
<dbReference type="PIRSF" id="PIRSF000151">
    <property type="entry name" value="GPR"/>
    <property type="match status" value="1"/>
</dbReference>
<dbReference type="PROSITE" id="PS01223">
    <property type="entry name" value="PROA"/>
    <property type="match status" value="1"/>
</dbReference>
<evidence type="ECO:0000313" key="10">
    <source>
        <dbReference type="Proteomes" id="UP000189674"/>
    </source>
</evidence>
<evidence type="ECO:0000259" key="8">
    <source>
        <dbReference type="Pfam" id="PF00171"/>
    </source>
</evidence>
<dbReference type="Gene3D" id="3.40.309.10">
    <property type="entry name" value="Aldehyde Dehydrogenase, Chain A, domain 2"/>
    <property type="match status" value="1"/>
</dbReference>
<dbReference type="InterPro" id="IPR015590">
    <property type="entry name" value="Aldehyde_DH_dom"/>
</dbReference>
<comment type="subcellular location">
    <subcellularLocation>
        <location evidence="7">Cytoplasm</location>
    </subcellularLocation>
</comment>
<feature type="domain" description="Aldehyde dehydrogenase" evidence="8">
    <location>
        <begin position="304"/>
        <end position="372"/>
    </location>
</feature>
<dbReference type="EC" id="1.2.1.41" evidence="7"/>
<dbReference type="AlphaFoldDB" id="A0A1U9NKC0"/>
<protein>
    <recommendedName>
        <fullName evidence="7">Gamma-glutamyl phosphate reductase</fullName>
        <shortName evidence="7">GPR</shortName>
        <ecNumber evidence="7">1.2.1.41</ecNumber>
    </recommendedName>
    <alternativeName>
        <fullName evidence="7">Glutamate-5-semialdehyde dehydrogenase</fullName>
    </alternativeName>
    <alternativeName>
        <fullName evidence="7">Glutamyl-gamma-semialdehyde dehydrogenase</fullName>
        <shortName evidence="7">GSA dehydrogenase</shortName>
    </alternativeName>
</protein>
<comment type="similarity">
    <text evidence="7">Belongs to the gamma-glutamyl phosphate reductase family.</text>
</comment>
<dbReference type="OrthoDB" id="9809970at2"/>